<dbReference type="GO" id="GO:0004995">
    <property type="term" value="F:tachykinin receptor activity"/>
    <property type="evidence" value="ECO:0007669"/>
    <property type="project" value="InterPro"/>
</dbReference>
<keyword evidence="3" id="KW-1003">Cell membrane</keyword>
<keyword evidence="14" id="KW-1185">Reference proteome</keyword>
<dbReference type="InterPro" id="IPR017452">
    <property type="entry name" value="GPCR_Rhodpsn_7TM"/>
</dbReference>
<proteinExistence type="inferred from homology"/>
<dbReference type="EMBL" id="JAPXFL010000005">
    <property type="protein sequence ID" value="KAK9506812.1"/>
    <property type="molecule type" value="Genomic_DNA"/>
</dbReference>
<dbReference type="PANTHER" id="PTHR46925">
    <property type="entry name" value="G-PROTEIN COUPLED RECEPTOR TKR-1-RELATED"/>
    <property type="match status" value="1"/>
</dbReference>
<evidence type="ECO:0000313" key="14">
    <source>
        <dbReference type="Proteomes" id="UP001461498"/>
    </source>
</evidence>
<dbReference type="Pfam" id="PF00001">
    <property type="entry name" value="7tm_1"/>
    <property type="match status" value="1"/>
</dbReference>
<evidence type="ECO:0000256" key="2">
    <source>
        <dbReference type="ARBA" id="ARBA00010663"/>
    </source>
</evidence>
<dbReference type="InterPro" id="IPR000276">
    <property type="entry name" value="GPCR_Rhodpsn"/>
</dbReference>
<feature type="domain" description="G-protein coupled receptors family 1 profile" evidence="12">
    <location>
        <begin position="1"/>
        <end position="113"/>
    </location>
</feature>
<feature type="transmembrane region" description="Helical" evidence="11">
    <location>
        <begin position="87"/>
        <end position="110"/>
    </location>
</feature>
<dbReference type="InterPro" id="IPR001681">
    <property type="entry name" value="Neurokn_rcpt"/>
</dbReference>
<evidence type="ECO:0000256" key="6">
    <source>
        <dbReference type="ARBA" id="ARBA00023040"/>
    </source>
</evidence>
<evidence type="ECO:0000256" key="8">
    <source>
        <dbReference type="ARBA" id="ARBA00023170"/>
    </source>
</evidence>
<dbReference type="PANTHER" id="PTHR46925:SF2">
    <property type="entry name" value="G-PROTEIN COUPLED RECEPTOR TKR-1-RELATED"/>
    <property type="match status" value="1"/>
</dbReference>
<evidence type="ECO:0000256" key="10">
    <source>
        <dbReference type="RuleBase" id="RU000688"/>
    </source>
</evidence>
<evidence type="ECO:0000256" key="7">
    <source>
        <dbReference type="ARBA" id="ARBA00023136"/>
    </source>
</evidence>
<feature type="transmembrane region" description="Helical" evidence="11">
    <location>
        <begin position="7"/>
        <end position="32"/>
    </location>
</feature>
<dbReference type="PRINTS" id="PR00237">
    <property type="entry name" value="GPCRRHODOPSN"/>
</dbReference>
<comment type="similarity">
    <text evidence="2 10">Belongs to the G-protein coupled receptor 1 family.</text>
</comment>
<dbReference type="SUPFAM" id="SSF81321">
    <property type="entry name" value="Family A G protein-coupled receptor-like"/>
    <property type="match status" value="1"/>
</dbReference>
<comment type="caution">
    <text evidence="13">The sequence shown here is derived from an EMBL/GenBank/DDBJ whole genome shotgun (WGS) entry which is preliminary data.</text>
</comment>
<accession>A0AAW1D8D9</accession>
<reference evidence="13 14" key="1">
    <citation type="submission" date="2022-12" db="EMBL/GenBank/DDBJ databases">
        <title>Chromosome-level genome assembly of true bugs.</title>
        <authorList>
            <person name="Ma L."/>
            <person name="Li H."/>
        </authorList>
    </citation>
    <scope>NUCLEOTIDE SEQUENCE [LARGE SCALE GENOMIC DNA]</scope>
    <source>
        <strain evidence="13">Lab_2022b</strain>
    </source>
</reference>
<keyword evidence="4 10" id="KW-0812">Transmembrane</keyword>
<evidence type="ECO:0000256" key="5">
    <source>
        <dbReference type="ARBA" id="ARBA00022989"/>
    </source>
</evidence>
<evidence type="ECO:0000256" key="4">
    <source>
        <dbReference type="ARBA" id="ARBA00022692"/>
    </source>
</evidence>
<sequence>MRTVTNYFLVNLSFSDLMMSIFNCIFNFVYMINNDWAFGRPYCTINNFIANVTVAASVFTLTSMTLDRYLAIIRPLKPRMSKASAQLAILGIWLASLLIGSPCLVFSTTITHK</sequence>
<evidence type="ECO:0000256" key="11">
    <source>
        <dbReference type="SAM" id="Phobius"/>
    </source>
</evidence>
<feature type="transmembrane region" description="Helical" evidence="11">
    <location>
        <begin position="44"/>
        <end position="66"/>
    </location>
</feature>
<keyword evidence="5 11" id="KW-1133">Transmembrane helix</keyword>
<dbReference type="Gene3D" id="1.20.1070.10">
    <property type="entry name" value="Rhodopsin 7-helix transmembrane proteins"/>
    <property type="match status" value="1"/>
</dbReference>
<dbReference type="AlphaFoldDB" id="A0AAW1D8D9"/>
<evidence type="ECO:0000313" key="13">
    <source>
        <dbReference type="EMBL" id="KAK9506812.1"/>
    </source>
</evidence>
<dbReference type="GO" id="GO:0005886">
    <property type="term" value="C:plasma membrane"/>
    <property type="evidence" value="ECO:0007669"/>
    <property type="project" value="UniProtKB-SubCell"/>
</dbReference>
<evidence type="ECO:0000256" key="9">
    <source>
        <dbReference type="ARBA" id="ARBA00023224"/>
    </source>
</evidence>
<evidence type="ECO:0000259" key="12">
    <source>
        <dbReference type="PROSITE" id="PS50262"/>
    </source>
</evidence>
<evidence type="ECO:0000256" key="1">
    <source>
        <dbReference type="ARBA" id="ARBA00004651"/>
    </source>
</evidence>
<protein>
    <recommendedName>
        <fullName evidence="12">G-protein coupled receptors family 1 profile domain-containing protein</fullName>
    </recommendedName>
</protein>
<keyword evidence="9 10" id="KW-0807">Transducer</keyword>
<keyword evidence="7 11" id="KW-0472">Membrane</keyword>
<gene>
    <name evidence="13" type="ORF">O3M35_008678</name>
</gene>
<keyword evidence="6 10" id="KW-0297">G-protein coupled receptor</keyword>
<comment type="subcellular location">
    <subcellularLocation>
        <location evidence="1">Cell membrane</location>
        <topology evidence="1">Multi-pass membrane protein</topology>
    </subcellularLocation>
</comment>
<dbReference type="PROSITE" id="PS50262">
    <property type="entry name" value="G_PROTEIN_RECEP_F1_2"/>
    <property type="match status" value="1"/>
</dbReference>
<keyword evidence="8 10" id="KW-0675">Receptor</keyword>
<evidence type="ECO:0000256" key="3">
    <source>
        <dbReference type="ARBA" id="ARBA00022475"/>
    </source>
</evidence>
<name>A0AAW1D8D9_9HEMI</name>
<organism evidence="13 14">
    <name type="scientific">Rhynocoris fuscipes</name>
    <dbReference type="NCBI Taxonomy" id="488301"/>
    <lineage>
        <taxon>Eukaryota</taxon>
        <taxon>Metazoa</taxon>
        <taxon>Ecdysozoa</taxon>
        <taxon>Arthropoda</taxon>
        <taxon>Hexapoda</taxon>
        <taxon>Insecta</taxon>
        <taxon>Pterygota</taxon>
        <taxon>Neoptera</taxon>
        <taxon>Paraneoptera</taxon>
        <taxon>Hemiptera</taxon>
        <taxon>Heteroptera</taxon>
        <taxon>Panheteroptera</taxon>
        <taxon>Cimicomorpha</taxon>
        <taxon>Reduviidae</taxon>
        <taxon>Harpactorinae</taxon>
        <taxon>Harpactorini</taxon>
        <taxon>Rhynocoris</taxon>
    </lineage>
</organism>
<dbReference type="Proteomes" id="UP001461498">
    <property type="component" value="Unassembled WGS sequence"/>
</dbReference>
<dbReference type="PROSITE" id="PS00237">
    <property type="entry name" value="G_PROTEIN_RECEP_F1_1"/>
    <property type="match status" value="1"/>
</dbReference>